<evidence type="ECO:0000256" key="2">
    <source>
        <dbReference type="ARBA" id="ARBA00004922"/>
    </source>
</evidence>
<dbReference type="Proteomes" id="UP000050795">
    <property type="component" value="Unassembled WGS sequence"/>
</dbReference>
<feature type="transmembrane region" description="Helical" evidence="12">
    <location>
        <begin position="12"/>
        <end position="37"/>
    </location>
</feature>
<keyword evidence="15" id="KW-1185">Reference proteome</keyword>
<evidence type="ECO:0000256" key="5">
    <source>
        <dbReference type="ARBA" id="ARBA00022679"/>
    </source>
</evidence>
<reference evidence="16" key="2">
    <citation type="submission" date="2023-11" db="UniProtKB">
        <authorList>
            <consortium name="WormBaseParasite"/>
        </authorList>
    </citation>
    <scope>IDENTIFICATION</scope>
</reference>
<keyword evidence="10 12" id="KW-0472">Membrane</keyword>
<dbReference type="InterPro" id="IPR031481">
    <property type="entry name" value="Glyco_tran_10_N"/>
</dbReference>
<keyword evidence="11" id="KW-0325">Glycoprotein</keyword>
<dbReference type="GO" id="GO:0008417">
    <property type="term" value="F:fucosyltransferase activity"/>
    <property type="evidence" value="ECO:0007669"/>
    <property type="project" value="InterPro"/>
</dbReference>
<keyword evidence="5 12" id="KW-0808">Transferase</keyword>
<dbReference type="PANTHER" id="PTHR48438:SF1">
    <property type="entry name" value="ALPHA-(1,3)-FUCOSYLTRANSFERASE C-RELATED"/>
    <property type="match status" value="1"/>
</dbReference>
<evidence type="ECO:0000313" key="15">
    <source>
        <dbReference type="Proteomes" id="UP000050795"/>
    </source>
</evidence>
<feature type="domain" description="Fucosyltransferase C-terminal" evidence="13">
    <location>
        <begin position="231"/>
        <end position="397"/>
    </location>
</feature>
<dbReference type="InterPro" id="IPR038577">
    <property type="entry name" value="GT10-like_C_sf"/>
</dbReference>
<comment type="pathway">
    <text evidence="2">Protein modification; protein glycosylation.</text>
</comment>
<comment type="subcellular location">
    <subcellularLocation>
        <location evidence="1">Golgi apparatus membrane</location>
        <topology evidence="1">Single-pass type II membrane protein</topology>
    </subcellularLocation>
    <subcellularLocation>
        <location evidence="12">Golgi apparatus</location>
        <location evidence="12">Golgi stack membrane</location>
        <topology evidence="12">Single-pass type II membrane protein</topology>
    </subcellularLocation>
</comment>
<evidence type="ECO:0000256" key="12">
    <source>
        <dbReference type="RuleBase" id="RU003832"/>
    </source>
</evidence>
<dbReference type="InterPro" id="IPR001503">
    <property type="entry name" value="Glyco_trans_10"/>
</dbReference>
<keyword evidence="4 12" id="KW-0328">Glycosyltransferase</keyword>
<dbReference type="GO" id="GO:0000139">
    <property type="term" value="C:Golgi membrane"/>
    <property type="evidence" value="ECO:0007669"/>
    <property type="project" value="UniProtKB-SubCell"/>
</dbReference>
<dbReference type="AlphaFoldDB" id="A0AA85KQS7"/>
<evidence type="ECO:0000259" key="14">
    <source>
        <dbReference type="Pfam" id="PF17039"/>
    </source>
</evidence>
<dbReference type="Gene3D" id="3.40.50.11660">
    <property type="entry name" value="Glycosyl transferase family 10, C-terminal domain"/>
    <property type="match status" value="1"/>
</dbReference>
<proteinExistence type="inferred from homology"/>
<accession>A0AA85KQS7</accession>
<sequence length="472" mass="54822">MMLCSKTSKECKFTTLILIILLIIWMIILAPTSIYFISKAENYFISQIKKSLLLNGSDSNLLTHANLAYTLHKTYSTLSRSADPKYPLYFNLEKERLEKLYDTIRGKKKVKKFLIYGRRRVFTPMDFSYCHANECEVISGMERWQEADGLVLTNQELPNGIRPSGQLWFTLMHESPLNLAVADSLQNEVNFTISFRLDSTIYSSYGYYEPYIKAHGPQTRYPLSPRNFAAGRTKKVAWFVSNCLPKSPRMRYAKELSRHIPVDIYGACGSMSCPKNIETYSSTRECLKMIRENYKFYLSFENSLCPDYITEKLYKNALRNEILPIVMGASLEEYKEVTPPYSFIHVDQFESPAKLAEYLKYLDRNDTAYNEYFAWHGHGIIHDWDSQPQCAMCLLAHTSPLFGPYWVPQVARWWNDGCNGRRLRWNPEDNSCPAVFIVVHVNNESQHFQTLTLCNHSPSLSEKHDTMTYIIH</sequence>
<dbReference type="EC" id="2.4.1.-" evidence="12"/>
<dbReference type="SUPFAM" id="SSF53756">
    <property type="entry name" value="UDP-Glycosyltransferase/glycogen phosphorylase"/>
    <property type="match status" value="1"/>
</dbReference>
<name>A0AA85KQS7_TRIRE</name>
<evidence type="ECO:0000256" key="11">
    <source>
        <dbReference type="ARBA" id="ARBA00023180"/>
    </source>
</evidence>
<evidence type="ECO:0000256" key="6">
    <source>
        <dbReference type="ARBA" id="ARBA00022692"/>
    </source>
</evidence>
<dbReference type="PANTHER" id="PTHR48438">
    <property type="entry name" value="ALPHA-(1,3)-FUCOSYLTRANSFERASE C-RELATED"/>
    <property type="match status" value="1"/>
</dbReference>
<keyword evidence="8 12" id="KW-1133">Transmembrane helix</keyword>
<organism evidence="15 16">
    <name type="scientific">Trichobilharzia regenti</name>
    <name type="common">Nasal bird schistosome</name>
    <dbReference type="NCBI Taxonomy" id="157069"/>
    <lineage>
        <taxon>Eukaryota</taxon>
        <taxon>Metazoa</taxon>
        <taxon>Spiralia</taxon>
        <taxon>Lophotrochozoa</taxon>
        <taxon>Platyhelminthes</taxon>
        <taxon>Trematoda</taxon>
        <taxon>Digenea</taxon>
        <taxon>Strigeidida</taxon>
        <taxon>Schistosomatoidea</taxon>
        <taxon>Schistosomatidae</taxon>
        <taxon>Trichobilharzia</taxon>
    </lineage>
</organism>
<evidence type="ECO:0000256" key="1">
    <source>
        <dbReference type="ARBA" id="ARBA00004323"/>
    </source>
</evidence>
<reference evidence="15" key="1">
    <citation type="submission" date="2022-06" db="EMBL/GenBank/DDBJ databases">
        <authorList>
            <person name="Berger JAMES D."/>
            <person name="Berger JAMES D."/>
        </authorList>
    </citation>
    <scope>NUCLEOTIDE SEQUENCE [LARGE SCALE GENOMIC DNA]</scope>
</reference>
<dbReference type="GO" id="GO:0032580">
    <property type="term" value="C:Golgi cisterna membrane"/>
    <property type="evidence" value="ECO:0007669"/>
    <property type="project" value="UniProtKB-SubCell"/>
</dbReference>
<dbReference type="InterPro" id="IPR055270">
    <property type="entry name" value="Glyco_tran_10_C"/>
</dbReference>
<evidence type="ECO:0000256" key="7">
    <source>
        <dbReference type="ARBA" id="ARBA00022968"/>
    </source>
</evidence>
<dbReference type="FunFam" id="3.40.50.11660:FF:000004">
    <property type="entry name" value="Glycoprotein 3-alpha-L-fucosyltransferase A"/>
    <property type="match status" value="1"/>
</dbReference>
<evidence type="ECO:0000259" key="13">
    <source>
        <dbReference type="Pfam" id="PF00852"/>
    </source>
</evidence>
<dbReference type="Pfam" id="PF17039">
    <property type="entry name" value="Glyco_tran_10_N"/>
    <property type="match status" value="1"/>
</dbReference>
<evidence type="ECO:0000256" key="8">
    <source>
        <dbReference type="ARBA" id="ARBA00022989"/>
    </source>
</evidence>
<keyword evidence="6 12" id="KW-0812">Transmembrane</keyword>
<dbReference type="WBParaSite" id="TREG1_9980.1">
    <property type="protein sequence ID" value="TREG1_9980.1"/>
    <property type="gene ID" value="TREG1_9980"/>
</dbReference>
<feature type="domain" description="Fucosyltransferase N-terminal" evidence="14">
    <location>
        <begin position="114"/>
        <end position="206"/>
    </location>
</feature>
<evidence type="ECO:0000256" key="10">
    <source>
        <dbReference type="ARBA" id="ARBA00023136"/>
    </source>
</evidence>
<evidence type="ECO:0000313" key="16">
    <source>
        <dbReference type="WBParaSite" id="TREG1_9980.1"/>
    </source>
</evidence>
<evidence type="ECO:0000256" key="3">
    <source>
        <dbReference type="ARBA" id="ARBA00008919"/>
    </source>
</evidence>
<evidence type="ECO:0000256" key="4">
    <source>
        <dbReference type="ARBA" id="ARBA00022676"/>
    </source>
</evidence>
<dbReference type="Pfam" id="PF00852">
    <property type="entry name" value="Glyco_transf_10"/>
    <property type="match status" value="1"/>
</dbReference>
<comment type="similarity">
    <text evidence="3 12">Belongs to the glycosyltransferase 10 family.</text>
</comment>
<evidence type="ECO:0000256" key="9">
    <source>
        <dbReference type="ARBA" id="ARBA00023034"/>
    </source>
</evidence>
<protein>
    <recommendedName>
        <fullName evidence="12">Fucosyltransferase</fullName>
        <ecNumber evidence="12">2.4.1.-</ecNumber>
    </recommendedName>
</protein>
<keyword evidence="7" id="KW-0735">Signal-anchor</keyword>
<keyword evidence="9 12" id="KW-0333">Golgi apparatus</keyword>